<dbReference type="EMBL" id="JACOPN010000001">
    <property type="protein sequence ID" value="MBC5716011.1"/>
    <property type="molecule type" value="Genomic_DNA"/>
</dbReference>
<proteinExistence type="predicted"/>
<sequence length="273" mass="29926">MEWPKLKNIILVILVMTNLCLFFFVAQREWQQYHFQNQARKDVVAFLASRSITVDPDILPRDRDTMPPLTVVRDLEQEATLAARLLGSDVERQVSGGAVYRYSGQNGSIQFHNDGSFSARFAQGAFPTDNDPAASAAVLLERLDFTGELIKHTDDSLTFRQTWQGAPLFFNQVTLAMQDGFFTAITSGQRLGGTPTEDGTRQALPPASALIQLLQGINELGDVCSSIVGIQPGYAARSALTGVTLLTPVWQVSTDTVVYQLDLVSGAVTRLSE</sequence>
<reference evidence="2" key="1">
    <citation type="submission" date="2020-08" db="EMBL/GenBank/DDBJ databases">
        <title>Genome public.</title>
        <authorList>
            <person name="Liu C."/>
            <person name="Sun Q."/>
        </authorList>
    </citation>
    <scope>NUCLEOTIDE SEQUENCE</scope>
    <source>
        <strain evidence="2">BX5</strain>
    </source>
</reference>
<comment type="caution">
    <text evidence="2">The sequence shown here is derived from an EMBL/GenBank/DDBJ whole genome shotgun (WGS) entry which is preliminary data.</text>
</comment>
<keyword evidence="1" id="KW-0472">Membrane</keyword>
<protein>
    <recommendedName>
        <fullName evidence="4">Regulatory protein YycH-like domain-containing protein</fullName>
    </recommendedName>
</protein>
<dbReference type="RefSeq" id="WP_186877508.1">
    <property type="nucleotide sequence ID" value="NZ_JACOPN010000001.1"/>
</dbReference>
<evidence type="ECO:0000256" key="1">
    <source>
        <dbReference type="SAM" id="Phobius"/>
    </source>
</evidence>
<evidence type="ECO:0000313" key="3">
    <source>
        <dbReference type="Proteomes" id="UP000602260"/>
    </source>
</evidence>
<name>A0A8J6M4W3_9FIRM</name>
<feature type="transmembrane region" description="Helical" evidence="1">
    <location>
        <begin position="6"/>
        <end position="26"/>
    </location>
</feature>
<gene>
    <name evidence="2" type="ORF">H8S55_01490</name>
</gene>
<organism evidence="2 3">
    <name type="scientific">Flintibacter faecis</name>
    <dbReference type="NCBI Taxonomy" id="2763047"/>
    <lineage>
        <taxon>Bacteria</taxon>
        <taxon>Bacillati</taxon>
        <taxon>Bacillota</taxon>
        <taxon>Clostridia</taxon>
        <taxon>Eubacteriales</taxon>
        <taxon>Flintibacter</taxon>
    </lineage>
</organism>
<evidence type="ECO:0000313" key="2">
    <source>
        <dbReference type="EMBL" id="MBC5716011.1"/>
    </source>
</evidence>
<keyword evidence="1" id="KW-1133">Transmembrane helix</keyword>
<keyword evidence="3" id="KW-1185">Reference proteome</keyword>
<dbReference type="Proteomes" id="UP000602260">
    <property type="component" value="Unassembled WGS sequence"/>
</dbReference>
<dbReference type="AlphaFoldDB" id="A0A8J6M4W3"/>
<keyword evidence="1" id="KW-0812">Transmembrane</keyword>
<accession>A0A8J6M4W3</accession>
<evidence type="ECO:0008006" key="4">
    <source>
        <dbReference type="Google" id="ProtNLM"/>
    </source>
</evidence>